<feature type="non-terminal residue" evidence="10">
    <location>
        <position position="1"/>
    </location>
</feature>
<keyword evidence="11" id="KW-1185">Reference proteome</keyword>
<dbReference type="Gene3D" id="2.10.25.10">
    <property type="entry name" value="Laminin"/>
    <property type="match status" value="2"/>
</dbReference>
<dbReference type="FunFam" id="2.10.25.10:FF:000094">
    <property type="entry name" value="Laminin subunit alpha-2"/>
    <property type="match status" value="1"/>
</dbReference>
<dbReference type="SUPFAM" id="SSF57196">
    <property type="entry name" value="EGF/Laminin"/>
    <property type="match status" value="2"/>
</dbReference>
<protein>
    <submittedName>
        <fullName evidence="10">Usherin</fullName>
    </submittedName>
</protein>
<sequence>CQCYSHAVSCHYDLAMDTFPQEHYRGSGGVCDNCQHNTSGLRCDSCSFGFKTLRYSNEDGCEPCWCNSHGSVNQFCNPLSGQCNCKEQVKGLHCDTCMDHFYG</sequence>
<keyword evidence="3" id="KW-0732">Signal</keyword>
<evidence type="ECO:0000259" key="9">
    <source>
        <dbReference type="PROSITE" id="PS50027"/>
    </source>
</evidence>
<evidence type="ECO:0000256" key="1">
    <source>
        <dbReference type="ARBA" id="ARBA00004613"/>
    </source>
</evidence>
<feature type="disulfide bond" evidence="8">
    <location>
        <begin position="66"/>
        <end position="83"/>
    </location>
</feature>
<dbReference type="GO" id="GO:0009888">
    <property type="term" value="P:tissue development"/>
    <property type="evidence" value="ECO:0007669"/>
    <property type="project" value="TreeGrafter"/>
</dbReference>
<keyword evidence="6" id="KW-0325">Glycoprotein</keyword>
<evidence type="ECO:0000256" key="3">
    <source>
        <dbReference type="ARBA" id="ARBA00022729"/>
    </source>
</evidence>
<evidence type="ECO:0000256" key="8">
    <source>
        <dbReference type="PROSITE-ProRule" id="PRU00460"/>
    </source>
</evidence>
<dbReference type="InterPro" id="IPR050440">
    <property type="entry name" value="Laminin/Netrin_ECM"/>
</dbReference>
<accession>A0A091JXQ7</accession>
<keyword evidence="4" id="KW-0677">Repeat</keyword>
<keyword evidence="7 8" id="KW-0424">Laminin EGF-like domain</keyword>
<feature type="disulfide bond" evidence="8">
    <location>
        <begin position="85"/>
        <end position="94"/>
    </location>
</feature>
<dbReference type="PANTHER" id="PTHR10574:SF274">
    <property type="entry name" value="USHERIN"/>
    <property type="match status" value="1"/>
</dbReference>
<reference evidence="10 11" key="1">
    <citation type="submission" date="2014-04" db="EMBL/GenBank/DDBJ databases">
        <title>Genome evolution of avian class.</title>
        <authorList>
            <person name="Zhang G."/>
            <person name="Li C."/>
        </authorList>
    </citation>
    <scope>NUCLEOTIDE SEQUENCE [LARGE SCALE GENOMIC DNA]</scope>
    <source>
        <strain evidence="10">BGI_N325</strain>
    </source>
</reference>
<dbReference type="AlphaFoldDB" id="A0A091JXQ7"/>
<evidence type="ECO:0000256" key="2">
    <source>
        <dbReference type="ARBA" id="ARBA00022525"/>
    </source>
</evidence>
<keyword evidence="5 8" id="KW-1015">Disulfide bond</keyword>
<gene>
    <name evidence="10" type="ORF">N325_05244</name>
</gene>
<dbReference type="InterPro" id="IPR002049">
    <property type="entry name" value="LE_dom"/>
</dbReference>
<proteinExistence type="predicted"/>
<dbReference type="SMART" id="SM00180">
    <property type="entry name" value="EGF_Lam"/>
    <property type="match status" value="2"/>
</dbReference>
<dbReference type="EMBL" id="KK537832">
    <property type="protein sequence ID" value="KFP29937.1"/>
    <property type="molecule type" value="Genomic_DNA"/>
</dbReference>
<evidence type="ECO:0000313" key="11">
    <source>
        <dbReference type="Proteomes" id="UP000053615"/>
    </source>
</evidence>
<feature type="disulfide bond" evidence="8">
    <location>
        <begin position="64"/>
        <end position="76"/>
    </location>
</feature>
<evidence type="ECO:0000313" key="10">
    <source>
        <dbReference type="EMBL" id="KFP29937.1"/>
    </source>
</evidence>
<comment type="subcellular location">
    <subcellularLocation>
        <location evidence="1">Secreted</location>
    </subcellularLocation>
</comment>
<dbReference type="PANTHER" id="PTHR10574">
    <property type="entry name" value="NETRIN/LAMININ-RELATED"/>
    <property type="match status" value="1"/>
</dbReference>
<evidence type="ECO:0000256" key="5">
    <source>
        <dbReference type="ARBA" id="ARBA00023157"/>
    </source>
</evidence>
<evidence type="ECO:0000256" key="7">
    <source>
        <dbReference type="ARBA" id="ARBA00023292"/>
    </source>
</evidence>
<comment type="caution">
    <text evidence="8">Lacks conserved residue(s) required for the propagation of feature annotation.</text>
</comment>
<dbReference type="Pfam" id="PF00053">
    <property type="entry name" value="EGF_laminin"/>
    <property type="match status" value="2"/>
</dbReference>
<dbReference type="GO" id="GO:0009887">
    <property type="term" value="P:animal organ morphogenesis"/>
    <property type="evidence" value="ECO:0007669"/>
    <property type="project" value="TreeGrafter"/>
</dbReference>
<feature type="non-terminal residue" evidence="10">
    <location>
        <position position="103"/>
    </location>
</feature>
<dbReference type="PROSITE" id="PS50027">
    <property type="entry name" value="EGF_LAM_2"/>
    <property type="match status" value="1"/>
</dbReference>
<evidence type="ECO:0000256" key="4">
    <source>
        <dbReference type="ARBA" id="ARBA00022737"/>
    </source>
</evidence>
<dbReference type="GO" id="GO:0005604">
    <property type="term" value="C:basement membrane"/>
    <property type="evidence" value="ECO:0007669"/>
    <property type="project" value="TreeGrafter"/>
</dbReference>
<name>A0A091JXQ7_COLST</name>
<dbReference type="Proteomes" id="UP000053615">
    <property type="component" value="Unassembled WGS sequence"/>
</dbReference>
<organism evidence="10 11">
    <name type="scientific">Colius striatus</name>
    <name type="common">Speckled mousebird</name>
    <dbReference type="NCBI Taxonomy" id="57412"/>
    <lineage>
        <taxon>Eukaryota</taxon>
        <taxon>Metazoa</taxon>
        <taxon>Chordata</taxon>
        <taxon>Craniata</taxon>
        <taxon>Vertebrata</taxon>
        <taxon>Euteleostomi</taxon>
        <taxon>Archelosauria</taxon>
        <taxon>Archosauria</taxon>
        <taxon>Dinosauria</taxon>
        <taxon>Saurischia</taxon>
        <taxon>Theropoda</taxon>
        <taxon>Coelurosauria</taxon>
        <taxon>Aves</taxon>
        <taxon>Neognathae</taxon>
        <taxon>Neoaves</taxon>
        <taxon>Telluraves</taxon>
        <taxon>Coraciimorphae</taxon>
        <taxon>Coliiformes</taxon>
        <taxon>Coliidae</taxon>
        <taxon>Colius</taxon>
    </lineage>
</organism>
<keyword evidence="2" id="KW-0964">Secreted</keyword>
<dbReference type="PROSITE" id="PS01248">
    <property type="entry name" value="EGF_LAM_1"/>
    <property type="match status" value="1"/>
</dbReference>
<dbReference type="GO" id="GO:0005576">
    <property type="term" value="C:extracellular region"/>
    <property type="evidence" value="ECO:0007669"/>
    <property type="project" value="UniProtKB-SubCell"/>
</dbReference>
<evidence type="ECO:0000256" key="6">
    <source>
        <dbReference type="ARBA" id="ARBA00023180"/>
    </source>
</evidence>
<feature type="domain" description="Laminin EGF-like" evidence="9">
    <location>
        <begin position="64"/>
        <end position="103"/>
    </location>
</feature>
<dbReference type="CDD" id="cd00055">
    <property type="entry name" value="EGF_Lam"/>
    <property type="match status" value="1"/>
</dbReference>